<reference evidence="1 2" key="1">
    <citation type="journal article" date="2013" name="Syst. Appl. Microbiol.">
        <title>Phylogenetic position and virulence apparatus of the pear flower necrosis pathogen Erwinia piriflorinigrans CFBP 5888T as assessed by comparative genomics.</title>
        <authorList>
            <person name="Smits T.H."/>
            <person name="Rezzonico F."/>
            <person name="Lopez M.M."/>
            <person name="Blom J."/>
            <person name="Goesmann A."/>
            <person name="Frey J.E."/>
            <person name="Duffy B."/>
        </authorList>
    </citation>
    <scope>NUCLEOTIDE SEQUENCE [LARGE SCALE GENOMIC DNA]</scope>
    <source>
        <strain evidence="2">CFBP5888</strain>
    </source>
</reference>
<dbReference type="AlphaFoldDB" id="V5Z359"/>
<name>V5Z359_9GAMM</name>
<evidence type="ECO:0000313" key="1">
    <source>
        <dbReference type="EMBL" id="CCG85702.1"/>
    </source>
</evidence>
<proteinExistence type="predicted"/>
<evidence type="ECO:0000313" key="2">
    <source>
        <dbReference type="Proteomes" id="UP000018217"/>
    </source>
</evidence>
<dbReference type="STRING" id="1161919.EPIR_0337"/>
<protein>
    <submittedName>
        <fullName evidence="1">Uncharacterized protein</fullName>
    </submittedName>
</protein>
<accession>V5Z359</accession>
<gene>
    <name evidence="1" type="ORF">EPIR_0337</name>
</gene>
<comment type="caution">
    <text evidence="1">The sequence shown here is derived from an EMBL/GenBank/DDBJ whole genome shotgun (WGS) entry which is preliminary data.</text>
</comment>
<sequence length="37" mass="4563">MEIKCYKNPVITRYDWFFIQGDRQKAGEQRSHLPLFF</sequence>
<dbReference type="Proteomes" id="UP000018217">
    <property type="component" value="Unassembled WGS sequence"/>
</dbReference>
<organism evidence="1 2">
    <name type="scientific">Erwinia piriflorinigrans CFBP 5888</name>
    <dbReference type="NCBI Taxonomy" id="1161919"/>
    <lineage>
        <taxon>Bacteria</taxon>
        <taxon>Pseudomonadati</taxon>
        <taxon>Pseudomonadota</taxon>
        <taxon>Gammaproteobacteria</taxon>
        <taxon>Enterobacterales</taxon>
        <taxon>Erwiniaceae</taxon>
        <taxon>Erwinia</taxon>
    </lineage>
</organism>
<dbReference type="EMBL" id="CAHS01000005">
    <property type="protein sequence ID" value="CCG85702.1"/>
    <property type="molecule type" value="Genomic_DNA"/>
</dbReference>
<keyword evidence="2" id="KW-1185">Reference proteome</keyword>